<name>A0A2T5JDR1_9SPHI</name>
<dbReference type="Proteomes" id="UP000244168">
    <property type="component" value="Unassembled WGS sequence"/>
</dbReference>
<feature type="chain" id="PRO_5015518047" evidence="1">
    <location>
        <begin position="19"/>
        <end position="344"/>
    </location>
</feature>
<comment type="caution">
    <text evidence="2">The sequence shown here is derived from an EMBL/GenBank/DDBJ whole genome shotgun (WGS) entry which is preliminary data.</text>
</comment>
<feature type="signal peptide" evidence="1">
    <location>
        <begin position="1"/>
        <end position="18"/>
    </location>
</feature>
<dbReference type="AlphaFoldDB" id="A0A2T5JDR1"/>
<protein>
    <submittedName>
        <fullName evidence="2">MORN repeat protein</fullName>
    </submittedName>
</protein>
<accession>A0A2T5JDR1</accession>
<evidence type="ECO:0000313" key="2">
    <source>
        <dbReference type="EMBL" id="PTQ99910.1"/>
    </source>
</evidence>
<dbReference type="Gene3D" id="3.90.930.1">
    <property type="match status" value="1"/>
</dbReference>
<dbReference type="SUPFAM" id="SSF82185">
    <property type="entry name" value="Histone H3 K4-specific methyltransferase SET7/9 N-terminal domain"/>
    <property type="match status" value="1"/>
</dbReference>
<reference evidence="2 3" key="1">
    <citation type="submission" date="2018-04" db="EMBL/GenBank/DDBJ databases">
        <title>Genomic Encyclopedia of Archaeal and Bacterial Type Strains, Phase II (KMG-II): from individual species to whole genera.</title>
        <authorList>
            <person name="Goeker M."/>
        </authorList>
    </citation>
    <scope>NUCLEOTIDE SEQUENCE [LARGE SCALE GENOMIC DNA]</scope>
    <source>
        <strain evidence="2 3">DSM 26809</strain>
    </source>
</reference>
<keyword evidence="1" id="KW-0732">Signal</keyword>
<organism evidence="2 3">
    <name type="scientific">Mucilaginibacter yixingensis</name>
    <dbReference type="NCBI Taxonomy" id="1295612"/>
    <lineage>
        <taxon>Bacteria</taxon>
        <taxon>Pseudomonadati</taxon>
        <taxon>Bacteroidota</taxon>
        <taxon>Sphingobacteriia</taxon>
        <taxon>Sphingobacteriales</taxon>
        <taxon>Sphingobacteriaceae</taxon>
        <taxon>Mucilaginibacter</taxon>
    </lineage>
</organism>
<dbReference type="Pfam" id="PF07661">
    <property type="entry name" value="MORN_2"/>
    <property type="match status" value="2"/>
</dbReference>
<sequence>MRIFIFFACVIVPFVASAQRPTDTVYFNANEDVISNKEAAAYYRVITKRAADGSFDFTQYQKDGTWLTSHASNTINQPIYDGLQTWYYTTGKPHEERTFVHGLRKQILVYYPNGNLSLKLTYKGNFSPPLVMYQALPDGKALVENGQGTGLLFSIVNTQNALVDSAAQSYTLTGKYIDGVKEGTWTGKDTRGYTVEEQYEHDKFKNGTTITPSGKKHNYTNVLVIPDFKSKRGKIDTFIIAHLQNPADTLNLWHRYDTDKHISIAYKIAANGDITGAYGYLSNGSTVELKLTRKLPRIEPGTVRGIKTAFFMPASNWLGYPQPRRNYPPFQVDPDLSGHYKGHQ</sequence>
<proteinExistence type="predicted"/>
<dbReference type="InterPro" id="IPR011652">
    <property type="entry name" value="MORN_2"/>
</dbReference>
<evidence type="ECO:0000313" key="3">
    <source>
        <dbReference type="Proteomes" id="UP000244168"/>
    </source>
</evidence>
<evidence type="ECO:0000256" key="1">
    <source>
        <dbReference type="SAM" id="SignalP"/>
    </source>
</evidence>
<dbReference type="EMBL" id="QAOQ01000002">
    <property type="protein sequence ID" value="PTQ99910.1"/>
    <property type="molecule type" value="Genomic_DNA"/>
</dbReference>
<dbReference type="RefSeq" id="WP_170113559.1">
    <property type="nucleotide sequence ID" value="NZ_CP160205.1"/>
</dbReference>
<gene>
    <name evidence="2" type="ORF">C8P68_102740</name>
</gene>
<keyword evidence="3" id="KW-1185">Reference proteome</keyword>